<sequence>MECLKQQVSSSAKLAQSNNCDIAIKEANDFLEGDLRTKLEHFFKDSNLKKDFEIPPTLVAMPIYSALAKNLNNDDIYHTIKKDSIQKARKIKEFLKKEIDIQDEESLLKFGIYCAALGNVIDYGAQLKFDLEKEKDSLFNMQFKYFDIESFQEKLMYAKNLLYIGDNAGENELDEILIEVLQCLNPKLAITYFTRGQSIINDITIQDLKKSNSNLFNMCDVVDSGIGTPGFIPDLSSAKAYEIYNTADLILSKGMGNFESLESFKNPKIFFLFKVKCSVVSDYLNADIGSFVFLDSSKYRGSYVD</sequence>
<evidence type="ECO:0000313" key="2">
    <source>
        <dbReference type="EMBL" id="MDA3968360.1"/>
    </source>
</evidence>
<evidence type="ECO:0000313" key="3">
    <source>
        <dbReference type="Proteomes" id="UP001210261"/>
    </source>
</evidence>
<dbReference type="SUPFAM" id="SSF111321">
    <property type="entry name" value="AF1104-like"/>
    <property type="match status" value="1"/>
</dbReference>
<proteinExistence type="predicted"/>
<keyword evidence="3" id="KW-1185">Reference proteome</keyword>
<dbReference type="PIRSF" id="PIRSF006593">
    <property type="entry name" value="UCP006593"/>
    <property type="match status" value="1"/>
</dbReference>
<dbReference type="InterPro" id="IPR002791">
    <property type="entry name" value="ARMT1-like_metal-bd"/>
</dbReference>
<protein>
    <submittedName>
        <fullName evidence="2">ARMT1-like domain-containing protein</fullName>
    </submittedName>
</protein>
<dbReference type="EMBL" id="JAQHXR010000001">
    <property type="protein sequence ID" value="MDA3968360.1"/>
    <property type="molecule type" value="Genomic_DNA"/>
</dbReference>
<dbReference type="Gene3D" id="3.40.50.10880">
    <property type="entry name" value="Uncharacterised protein PF01937, DUF89, domain 3"/>
    <property type="match status" value="1"/>
</dbReference>
<accession>A0ABT4VCD4</accession>
<organism evidence="2 3">
    <name type="scientific">Helicobacter ibis</name>
    <dbReference type="NCBI Taxonomy" id="2962633"/>
    <lineage>
        <taxon>Bacteria</taxon>
        <taxon>Pseudomonadati</taxon>
        <taxon>Campylobacterota</taxon>
        <taxon>Epsilonproteobacteria</taxon>
        <taxon>Campylobacterales</taxon>
        <taxon>Helicobacteraceae</taxon>
        <taxon>Helicobacter</taxon>
    </lineage>
</organism>
<dbReference type="Pfam" id="PF01937">
    <property type="entry name" value="ARMT1-like_dom"/>
    <property type="match status" value="1"/>
</dbReference>
<dbReference type="Proteomes" id="UP001210261">
    <property type="component" value="Unassembled WGS sequence"/>
</dbReference>
<evidence type="ECO:0000259" key="1">
    <source>
        <dbReference type="Pfam" id="PF01937"/>
    </source>
</evidence>
<dbReference type="InterPro" id="IPR014444">
    <property type="entry name" value="PH1575-like"/>
</dbReference>
<dbReference type="Gene3D" id="1.10.285.20">
    <property type="entry name" value="Uncharacterised protein PF01937, DUF89, domain 2"/>
    <property type="match status" value="1"/>
</dbReference>
<gene>
    <name evidence="2" type="ORF">PF021_01570</name>
</gene>
<feature type="domain" description="Damage-control phosphatase ARMT1-like metal-binding" evidence="1">
    <location>
        <begin position="2"/>
        <end position="287"/>
    </location>
</feature>
<dbReference type="InterPro" id="IPR036075">
    <property type="entry name" value="ARMT-1-like_metal-bd_sf"/>
</dbReference>
<comment type="caution">
    <text evidence="2">The sequence shown here is derived from an EMBL/GenBank/DDBJ whole genome shotgun (WGS) entry which is preliminary data.</text>
</comment>
<dbReference type="RefSeq" id="WP_271020652.1">
    <property type="nucleotide sequence ID" value="NZ_JAQHXR010000001.1"/>
</dbReference>
<reference evidence="2 3" key="1">
    <citation type="submission" date="2023-01" db="EMBL/GenBank/DDBJ databases">
        <title>Description of Helicobacter ibis sp. nov. isolated from faecal droppings of black-faced ibis (Theristicus melanopis).</title>
        <authorList>
            <person name="Lopez-Cantillo M."/>
            <person name="Vidal-Veuthey B."/>
            <person name="Mella A."/>
            <person name="De La Haba R."/>
            <person name="Collado L."/>
        </authorList>
    </citation>
    <scope>NUCLEOTIDE SEQUENCE [LARGE SCALE GENOMIC DNA]</scope>
    <source>
        <strain evidence="2 3">A82</strain>
    </source>
</reference>
<name>A0ABT4VCD4_9HELI</name>